<dbReference type="Gene3D" id="3.40.50.300">
    <property type="entry name" value="P-loop containing nucleotide triphosphate hydrolases"/>
    <property type="match status" value="1"/>
</dbReference>
<dbReference type="EMBL" id="JASNQZ010000008">
    <property type="protein sequence ID" value="KAL0953674.1"/>
    <property type="molecule type" value="Genomic_DNA"/>
</dbReference>
<dbReference type="Proteomes" id="UP001556367">
    <property type="component" value="Unassembled WGS sequence"/>
</dbReference>
<evidence type="ECO:0000256" key="4">
    <source>
        <dbReference type="ARBA" id="ARBA00023134"/>
    </source>
</evidence>
<evidence type="ECO:0000313" key="6">
    <source>
        <dbReference type="EMBL" id="KAL0953674.1"/>
    </source>
</evidence>
<proteinExistence type="predicted"/>
<keyword evidence="3" id="KW-0460">Magnesium</keyword>
<sequence length="243" mass="26238">MSAALHVLRHEFPRLSKPACRSNPVLKQRKSSGSAIFSHHGSAEFLAAATTIKAIPALDGLPEVVVTGRANVGKSTFLNAVLGRKNLVHTSKKAGHTRALNFFAAGGIPSKLVVVDAPGYGARGRPEWGDLFTTYVQTREQLRRVYMLFNAKHGLSDADTAMLAHLHELCLNTHGTRFTLQSIITKADALPGDQVATMIPQMRQQIFEHAPTCLSPIITSCSMQPMFGIDAARSNILQACGLS</sequence>
<keyword evidence="1" id="KW-0479">Metal-binding</keyword>
<evidence type="ECO:0000259" key="5">
    <source>
        <dbReference type="PROSITE" id="PS51706"/>
    </source>
</evidence>
<dbReference type="InterPro" id="IPR052279">
    <property type="entry name" value="EngB_GTPase"/>
</dbReference>
<dbReference type="InterPro" id="IPR030393">
    <property type="entry name" value="G_ENGB_dom"/>
</dbReference>
<dbReference type="Pfam" id="PF01926">
    <property type="entry name" value="MMR_HSR1"/>
    <property type="match status" value="1"/>
</dbReference>
<keyword evidence="2" id="KW-0547">Nucleotide-binding</keyword>
<name>A0ABR3JD89_9AGAR</name>
<evidence type="ECO:0000256" key="2">
    <source>
        <dbReference type="ARBA" id="ARBA00022741"/>
    </source>
</evidence>
<dbReference type="CDD" id="cd01876">
    <property type="entry name" value="YihA_EngB"/>
    <property type="match status" value="1"/>
</dbReference>
<gene>
    <name evidence="6" type="ORF">HGRIS_004872</name>
</gene>
<keyword evidence="4" id="KW-0342">GTP-binding</keyword>
<organism evidence="6 7">
    <name type="scientific">Hohenbuehelia grisea</name>
    <dbReference type="NCBI Taxonomy" id="104357"/>
    <lineage>
        <taxon>Eukaryota</taxon>
        <taxon>Fungi</taxon>
        <taxon>Dikarya</taxon>
        <taxon>Basidiomycota</taxon>
        <taxon>Agaricomycotina</taxon>
        <taxon>Agaricomycetes</taxon>
        <taxon>Agaricomycetidae</taxon>
        <taxon>Agaricales</taxon>
        <taxon>Pleurotineae</taxon>
        <taxon>Pleurotaceae</taxon>
        <taxon>Hohenbuehelia</taxon>
    </lineage>
</organism>
<evidence type="ECO:0000256" key="3">
    <source>
        <dbReference type="ARBA" id="ARBA00022842"/>
    </source>
</evidence>
<evidence type="ECO:0000313" key="7">
    <source>
        <dbReference type="Proteomes" id="UP001556367"/>
    </source>
</evidence>
<dbReference type="PROSITE" id="PS51706">
    <property type="entry name" value="G_ENGB"/>
    <property type="match status" value="1"/>
</dbReference>
<dbReference type="SUPFAM" id="SSF52540">
    <property type="entry name" value="P-loop containing nucleoside triphosphate hydrolases"/>
    <property type="match status" value="1"/>
</dbReference>
<dbReference type="InterPro" id="IPR027417">
    <property type="entry name" value="P-loop_NTPase"/>
</dbReference>
<feature type="domain" description="EngB-type G" evidence="5">
    <location>
        <begin position="60"/>
        <end position="242"/>
    </location>
</feature>
<keyword evidence="7" id="KW-1185">Reference proteome</keyword>
<dbReference type="PANTHER" id="PTHR46498:SF1">
    <property type="entry name" value="GTP-BINDING PROTEIN 8"/>
    <property type="match status" value="1"/>
</dbReference>
<reference evidence="7" key="1">
    <citation type="submission" date="2024-06" db="EMBL/GenBank/DDBJ databases">
        <title>Multi-omics analyses provide insights into the biosynthesis of the anticancer antibiotic pleurotin in Hohenbuehelia grisea.</title>
        <authorList>
            <person name="Weaver J.A."/>
            <person name="Alberti F."/>
        </authorList>
    </citation>
    <scope>NUCLEOTIDE SEQUENCE [LARGE SCALE GENOMIC DNA]</scope>
    <source>
        <strain evidence="7">T-177</strain>
    </source>
</reference>
<dbReference type="PANTHER" id="PTHR46498">
    <property type="entry name" value="GTP-BINDING PROTEIN 8"/>
    <property type="match status" value="1"/>
</dbReference>
<protein>
    <recommendedName>
        <fullName evidence="5">EngB-type G domain-containing protein</fullName>
    </recommendedName>
</protein>
<evidence type="ECO:0000256" key="1">
    <source>
        <dbReference type="ARBA" id="ARBA00022723"/>
    </source>
</evidence>
<dbReference type="InterPro" id="IPR006073">
    <property type="entry name" value="GTP-bd"/>
</dbReference>
<comment type="caution">
    <text evidence="6">The sequence shown here is derived from an EMBL/GenBank/DDBJ whole genome shotgun (WGS) entry which is preliminary data.</text>
</comment>
<accession>A0ABR3JD89</accession>